<evidence type="ECO:0000259" key="3">
    <source>
        <dbReference type="Pfam" id="PF01557"/>
    </source>
</evidence>
<dbReference type="FunFam" id="3.90.850.10:FF:000002">
    <property type="entry name" value="2-hydroxyhepta-2,4-diene-1,7-dioate isomerase"/>
    <property type="match status" value="1"/>
</dbReference>
<dbReference type="HOGENOM" id="CLU_028458_3_3_2"/>
<evidence type="ECO:0000313" key="4">
    <source>
        <dbReference type="EMBL" id="AIC15834.1"/>
    </source>
</evidence>
<dbReference type="AlphaFoldDB" id="A0A060HGW9"/>
<dbReference type="SUPFAM" id="SSF56529">
    <property type="entry name" value="FAH"/>
    <property type="match status" value="1"/>
</dbReference>
<dbReference type="InterPro" id="IPR036663">
    <property type="entry name" value="Fumarylacetoacetase_C_sf"/>
</dbReference>
<dbReference type="KEGG" id="nvn:NVIE_015830"/>
<proteinExistence type="inferred from homology"/>
<dbReference type="STRING" id="926571.NVIE_015830"/>
<reference evidence="4 5" key="1">
    <citation type="journal article" date="2014" name="Int. J. Syst. Evol. Microbiol.">
        <title>Nitrososphaera viennensis gen. nov., sp. nov., an aerobic and mesophilic, ammonia-oxidizing archaeon from soil and a member of the archaeal phylum Thaumarchaeota.</title>
        <authorList>
            <person name="Stieglmeier M."/>
            <person name="Klingl A."/>
            <person name="Alves R.J."/>
            <person name="Rittmann S.K."/>
            <person name="Melcher M."/>
            <person name="Leisch N."/>
            <person name="Schleper C."/>
        </authorList>
    </citation>
    <scope>NUCLEOTIDE SEQUENCE [LARGE SCALE GENOMIC DNA]</scope>
    <source>
        <strain evidence="4">EN76</strain>
    </source>
</reference>
<accession>A0A060HGW9</accession>
<evidence type="ECO:0000256" key="2">
    <source>
        <dbReference type="ARBA" id="ARBA00022723"/>
    </source>
</evidence>
<dbReference type="EMBL" id="CP007536">
    <property type="protein sequence ID" value="AIC15834.1"/>
    <property type="molecule type" value="Genomic_DNA"/>
</dbReference>
<keyword evidence="4" id="KW-0413">Isomerase</keyword>
<organism evidence="4 5">
    <name type="scientific">Nitrososphaera viennensis EN76</name>
    <dbReference type="NCBI Taxonomy" id="926571"/>
    <lineage>
        <taxon>Archaea</taxon>
        <taxon>Nitrososphaerota</taxon>
        <taxon>Nitrososphaeria</taxon>
        <taxon>Nitrososphaerales</taxon>
        <taxon>Nitrososphaeraceae</taxon>
        <taxon>Nitrososphaera</taxon>
    </lineage>
</organism>
<dbReference type="Pfam" id="PF01557">
    <property type="entry name" value="FAA_hydrolase"/>
    <property type="match status" value="1"/>
</dbReference>
<gene>
    <name evidence="4" type="ORF">NVIE_015830</name>
</gene>
<dbReference type="PANTHER" id="PTHR42796">
    <property type="entry name" value="FUMARYLACETOACETATE HYDROLASE DOMAIN-CONTAINING PROTEIN 2A-RELATED"/>
    <property type="match status" value="1"/>
</dbReference>
<feature type="domain" description="Fumarylacetoacetase-like C-terminal" evidence="3">
    <location>
        <begin position="82"/>
        <end position="289"/>
    </location>
</feature>
<dbReference type="GO" id="GO:0046872">
    <property type="term" value="F:metal ion binding"/>
    <property type="evidence" value="ECO:0007669"/>
    <property type="project" value="UniProtKB-KW"/>
</dbReference>
<dbReference type="GeneID" id="74946850"/>
<evidence type="ECO:0000313" key="5">
    <source>
        <dbReference type="Proteomes" id="UP000027093"/>
    </source>
</evidence>
<keyword evidence="5" id="KW-1185">Reference proteome</keyword>
<sequence>MKIARISKGGRETYALVSPEGDGNMATRDEVERQAGVKLPTTLEDFVFGDYAQKVMMAGKKISYVHKPDEFRLLPPIRRTFKIICLAFNYSDQASWVRFGKSPPKDPVIYLKPRTSLCGPADDIACPKSVTQLDYEGELAVVIGKECRNVSEEAALGCVAGYFVINDISARDVQFIDKQYTRAKGFDTFGPCGPWLTTRDEIADPCDLRLTTRVNGEVRQDSSTKNLVLKIDRIIHSLSKVMTLEPGDIISTGTPSGTVLSLSSHVKYLQHGDVVEVEIEKLGRIKNRVTFY</sequence>
<dbReference type="InterPro" id="IPR051121">
    <property type="entry name" value="FAH"/>
</dbReference>
<protein>
    <submittedName>
        <fullName evidence="4">5-carboxymethyl-2-hydroxymuconate Delta-isomerase</fullName>
    </submittedName>
</protein>
<comment type="similarity">
    <text evidence="1">Belongs to the FAH family.</text>
</comment>
<dbReference type="OrthoDB" id="6242at2157"/>
<name>A0A060HGW9_9ARCH</name>
<keyword evidence="2" id="KW-0479">Metal-binding</keyword>
<evidence type="ECO:0000256" key="1">
    <source>
        <dbReference type="ARBA" id="ARBA00010211"/>
    </source>
</evidence>
<dbReference type="Proteomes" id="UP000027093">
    <property type="component" value="Chromosome"/>
</dbReference>
<dbReference type="InterPro" id="IPR011234">
    <property type="entry name" value="Fumarylacetoacetase-like_C"/>
</dbReference>
<dbReference type="GO" id="GO:0016853">
    <property type="term" value="F:isomerase activity"/>
    <property type="evidence" value="ECO:0007669"/>
    <property type="project" value="UniProtKB-KW"/>
</dbReference>
<dbReference type="PANTHER" id="PTHR42796:SF4">
    <property type="entry name" value="FUMARYLACETOACETATE HYDROLASE DOMAIN-CONTAINING PROTEIN 2A"/>
    <property type="match status" value="1"/>
</dbReference>
<dbReference type="GO" id="GO:0019752">
    <property type="term" value="P:carboxylic acid metabolic process"/>
    <property type="evidence" value="ECO:0007669"/>
    <property type="project" value="UniProtKB-ARBA"/>
</dbReference>
<dbReference type="RefSeq" id="WP_075054745.1">
    <property type="nucleotide sequence ID" value="NZ_CP007536.1"/>
</dbReference>
<dbReference type="Gene3D" id="3.90.850.10">
    <property type="entry name" value="Fumarylacetoacetase-like, C-terminal domain"/>
    <property type="match status" value="1"/>
</dbReference>